<dbReference type="AlphaFoldDB" id="A0A5J9WQ07"/>
<comment type="caution">
    <text evidence="4">The sequence shown here is derived from an EMBL/GenBank/DDBJ whole genome shotgun (WGS) entry which is preliminary data.</text>
</comment>
<feature type="domain" description="DUF8039" evidence="3">
    <location>
        <begin position="455"/>
        <end position="548"/>
    </location>
</feature>
<evidence type="ECO:0000259" key="3">
    <source>
        <dbReference type="Pfam" id="PF26133"/>
    </source>
</evidence>
<protein>
    <recommendedName>
        <fullName evidence="3">DUF8039 domain-containing protein</fullName>
    </recommendedName>
</protein>
<evidence type="ECO:0000313" key="5">
    <source>
        <dbReference type="Proteomes" id="UP000324897"/>
    </source>
</evidence>
<evidence type="ECO:0000256" key="1">
    <source>
        <dbReference type="SAM" id="Coils"/>
    </source>
</evidence>
<dbReference type="Proteomes" id="UP000324897">
    <property type="component" value="Chromosome 6"/>
</dbReference>
<dbReference type="Pfam" id="PF26133">
    <property type="entry name" value="DUF8039"/>
    <property type="match status" value="1"/>
</dbReference>
<dbReference type="Gramene" id="TVU50243">
    <property type="protein sequence ID" value="TVU50243"/>
    <property type="gene ID" value="EJB05_01607"/>
</dbReference>
<feature type="compositionally biased region" description="Polar residues" evidence="2">
    <location>
        <begin position="436"/>
        <end position="450"/>
    </location>
</feature>
<dbReference type="EMBL" id="RWGY01000002">
    <property type="protein sequence ID" value="TVU50243.1"/>
    <property type="molecule type" value="Genomic_DNA"/>
</dbReference>
<reference evidence="4 5" key="1">
    <citation type="journal article" date="2019" name="Sci. Rep.">
        <title>A high-quality genome of Eragrostis curvula grass provides insights into Poaceae evolution and supports new strategies to enhance forage quality.</title>
        <authorList>
            <person name="Carballo J."/>
            <person name="Santos B.A.C.M."/>
            <person name="Zappacosta D."/>
            <person name="Garbus I."/>
            <person name="Selva J.P."/>
            <person name="Gallo C.A."/>
            <person name="Diaz A."/>
            <person name="Albertini E."/>
            <person name="Caccamo M."/>
            <person name="Echenique V."/>
        </authorList>
    </citation>
    <scope>NUCLEOTIDE SEQUENCE [LARGE SCALE GENOMIC DNA]</scope>
    <source>
        <strain evidence="5">cv. Victoria</strain>
        <tissue evidence="4">Leaf</tissue>
    </source>
</reference>
<evidence type="ECO:0000256" key="2">
    <source>
        <dbReference type="SAM" id="MobiDB-lite"/>
    </source>
</evidence>
<dbReference type="OrthoDB" id="676990at2759"/>
<gene>
    <name evidence="4" type="ORF">EJB05_01607</name>
</gene>
<evidence type="ECO:0000313" key="4">
    <source>
        <dbReference type="EMBL" id="TVU50243.1"/>
    </source>
</evidence>
<feature type="coiled-coil region" evidence="1">
    <location>
        <begin position="784"/>
        <end position="811"/>
    </location>
</feature>
<dbReference type="PANTHER" id="PTHR33018:SF34">
    <property type="entry name" value="OS02G0472350 PROTEIN"/>
    <property type="match status" value="1"/>
</dbReference>
<name>A0A5J9WQ07_9POAL</name>
<keyword evidence="1" id="KW-0175">Coiled coil</keyword>
<sequence length="890" mass="100019">MGEDAVVDLVGSPKADYQLPSAQCVTNYQDAVVDLVGSRKVDLVGRGSDGEGSPFNESPSPPCTKRQRIERINPNYKPADEIEMPRRSNRQRLIVEEEIAAVVPSEQVPEEQRISKRGKRKKNKLHGGIHRVTAITKSGKPIAPKGILAMWRNDCGVIVRQYGKIIWDNWLMVDPKEKESLWSKLNASYIFPDEFLEKGKNATIKTMGKCLRTFRHNLDKLYIKQGRTPKDYGFISRDEWNIFVRQRTSEKALVRSKAFQDLNQMNKFPHNLGPGGYVVQIPKWREEEEKEREAGLPDQYEGCNERTRNWAKARSKKSSDGKLVPNSSAVSEVVQKAKVVGVKAKEGKIQLNGPNDQLTVSLENAEHRGRTRAVDSIAPWSEGFPEGATCSTANEDAEFQKWSQFFWRSYQQNPNLVQAMEVPEVRLSVDSEQQPSTQCFAPSSVGSTPVDTDRYPVDKIKEDTPCSLLLPYGRKGRTKMVAEGIAMVGRVMHTRAILAECARVQVLRVVDDKYNTVELDYPNEDEEFETLGDAVNNFILWPRKDIVIHMLNKTVDALTHHTASSPPKDSSQGAGEATADASKRKASDTGGIDSSVLKKKKITETAGPELAVESEKLWAEVEQVMNKHKMEASISINNRDQPSDGRFDTQGPVSIPTLAGTPLSRYIDYARRDLERFQSHIQKRPFNKDDVISEIDANMDLWGTWFKPPPPEIQKLMDGFSALREALTHDSQASAADVAAERDEMGRQTNAIKASYDSVSAACSSMVQITKGFEEQLTSQDCRLRQYSAHIQELQAKIAELSAQLKQAEGDFNRESLVKENTTSCLARHNERLEKTIALQSDLEASSTQSNEQLKKFDEDLVHLSDQDDEGLTRQVRCLIDFFMTCSFES</sequence>
<organism evidence="4 5">
    <name type="scientific">Eragrostis curvula</name>
    <name type="common">weeping love grass</name>
    <dbReference type="NCBI Taxonomy" id="38414"/>
    <lineage>
        <taxon>Eukaryota</taxon>
        <taxon>Viridiplantae</taxon>
        <taxon>Streptophyta</taxon>
        <taxon>Embryophyta</taxon>
        <taxon>Tracheophyta</taxon>
        <taxon>Spermatophyta</taxon>
        <taxon>Magnoliopsida</taxon>
        <taxon>Liliopsida</taxon>
        <taxon>Poales</taxon>
        <taxon>Poaceae</taxon>
        <taxon>PACMAD clade</taxon>
        <taxon>Chloridoideae</taxon>
        <taxon>Eragrostideae</taxon>
        <taxon>Eragrostidinae</taxon>
        <taxon>Eragrostis</taxon>
    </lineage>
</organism>
<feature type="region of interest" description="Disordered" evidence="2">
    <location>
        <begin position="560"/>
        <end position="592"/>
    </location>
</feature>
<feature type="compositionally biased region" description="Polar residues" evidence="2">
    <location>
        <begin position="561"/>
        <end position="573"/>
    </location>
</feature>
<dbReference type="InterPro" id="IPR058352">
    <property type="entry name" value="DUF8039"/>
</dbReference>
<feature type="region of interest" description="Disordered" evidence="2">
    <location>
        <begin position="44"/>
        <end position="65"/>
    </location>
</feature>
<dbReference type="PANTHER" id="PTHR33018">
    <property type="entry name" value="OS10G0338966 PROTEIN-RELATED"/>
    <property type="match status" value="1"/>
</dbReference>
<accession>A0A5J9WQ07</accession>
<keyword evidence="5" id="KW-1185">Reference proteome</keyword>
<proteinExistence type="predicted"/>
<feature type="region of interest" description="Disordered" evidence="2">
    <location>
        <begin position="436"/>
        <end position="457"/>
    </location>
</feature>